<dbReference type="HOGENOM" id="CLU_045498_5_2_7"/>
<name>B8J629_ANAD2</name>
<proteinExistence type="inferred from homology"/>
<dbReference type="AlphaFoldDB" id="B8J629"/>
<dbReference type="KEGG" id="acp:A2cp1_3594"/>
<dbReference type="RefSeq" id="WP_015934706.1">
    <property type="nucleotide sequence ID" value="NC_011891.1"/>
</dbReference>
<feature type="transmembrane region" description="Helical" evidence="5">
    <location>
        <begin position="70"/>
        <end position="91"/>
    </location>
</feature>
<keyword evidence="4 5" id="KW-0472">Membrane</keyword>
<reference evidence="6" key="1">
    <citation type="submission" date="2009-01" db="EMBL/GenBank/DDBJ databases">
        <title>Complete sequence of Anaeromyxobacter dehalogenans 2CP-1.</title>
        <authorList>
            <consortium name="US DOE Joint Genome Institute"/>
            <person name="Lucas S."/>
            <person name="Copeland A."/>
            <person name="Lapidus A."/>
            <person name="Glavina del Rio T."/>
            <person name="Dalin E."/>
            <person name="Tice H."/>
            <person name="Bruce D."/>
            <person name="Goodwin L."/>
            <person name="Pitluck S."/>
            <person name="Saunders E."/>
            <person name="Brettin T."/>
            <person name="Detter J.C."/>
            <person name="Han C."/>
            <person name="Larimer F."/>
            <person name="Land M."/>
            <person name="Hauser L."/>
            <person name="Kyrpides N."/>
            <person name="Ovchinnikova G."/>
            <person name="Beliaev A.S."/>
            <person name="Richardson P."/>
        </authorList>
    </citation>
    <scope>NUCLEOTIDE SEQUENCE</scope>
    <source>
        <strain evidence="6">2CP-1</strain>
    </source>
</reference>
<dbReference type="PANTHER" id="PTHR43701:SF2">
    <property type="entry name" value="MEMBRANE TRANSPORTER PROTEIN YJNA-RELATED"/>
    <property type="match status" value="1"/>
</dbReference>
<feature type="transmembrane region" description="Helical" evidence="5">
    <location>
        <begin position="135"/>
        <end position="154"/>
    </location>
</feature>
<dbReference type="EMBL" id="CP001359">
    <property type="protein sequence ID" value="ACL66924.1"/>
    <property type="molecule type" value="Genomic_DNA"/>
</dbReference>
<evidence type="ECO:0000256" key="3">
    <source>
        <dbReference type="ARBA" id="ARBA00022989"/>
    </source>
</evidence>
<evidence type="ECO:0000313" key="7">
    <source>
        <dbReference type="Proteomes" id="UP000007089"/>
    </source>
</evidence>
<comment type="similarity">
    <text evidence="5">Belongs to the 4-toluene sulfonate uptake permease (TSUP) (TC 2.A.102) family.</text>
</comment>
<keyword evidence="3 5" id="KW-1133">Transmembrane helix</keyword>
<dbReference type="InterPro" id="IPR051598">
    <property type="entry name" value="TSUP/Inactive_protease-like"/>
</dbReference>
<evidence type="ECO:0000256" key="5">
    <source>
        <dbReference type="RuleBase" id="RU363041"/>
    </source>
</evidence>
<protein>
    <recommendedName>
        <fullName evidence="5">Probable membrane transporter protein</fullName>
    </recommendedName>
</protein>
<evidence type="ECO:0000313" key="6">
    <source>
        <dbReference type="EMBL" id="ACL66924.1"/>
    </source>
</evidence>
<dbReference type="Proteomes" id="UP000007089">
    <property type="component" value="Chromosome"/>
</dbReference>
<dbReference type="InterPro" id="IPR002781">
    <property type="entry name" value="TM_pro_TauE-like"/>
</dbReference>
<dbReference type="Pfam" id="PF01925">
    <property type="entry name" value="TauE"/>
    <property type="match status" value="1"/>
</dbReference>
<keyword evidence="2 5" id="KW-0812">Transmembrane</keyword>
<dbReference type="GO" id="GO:0005886">
    <property type="term" value="C:plasma membrane"/>
    <property type="evidence" value="ECO:0007669"/>
    <property type="project" value="UniProtKB-SubCell"/>
</dbReference>
<dbReference type="PANTHER" id="PTHR43701">
    <property type="entry name" value="MEMBRANE TRANSPORTER PROTEIN MJ0441-RELATED"/>
    <property type="match status" value="1"/>
</dbReference>
<comment type="subcellular location">
    <subcellularLocation>
        <location evidence="5">Cell membrane</location>
        <topology evidence="5">Multi-pass membrane protein</topology>
    </subcellularLocation>
    <subcellularLocation>
        <location evidence="1">Membrane</location>
        <topology evidence="1">Multi-pass membrane protein</topology>
    </subcellularLocation>
</comment>
<gene>
    <name evidence="6" type="ordered locus">A2cp1_3594</name>
</gene>
<evidence type="ECO:0000256" key="4">
    <source>
        <dbReference type="ARBA" id="ARBA00023136"/>
    </source>
</evidence>
<accession>B8J629</accession>
<feature type="transmembrane region" description="Helical" evidence="5">
    <location>
        <begin position="202"/>
        <end position="223"/>
    </location>
</feature>
<keyword evidence="5" id="KW-1003">Cell membrane</keyword>
<feature type="transmembrane region" description="Helical" evidence="5">
    <location>
        <begin position="174"/>
        <end position="195"/>
    </location>
</feature>
<feature type="transmembrane region" description="Helical" evidence="5">
    <location>
        <begin position="43"/>
        <end position="63"/>
    </location>
</feature>
<evidence type="ECO:0000256" key="1">
    <source>
        <dbReference type="ARBA" id="ARBA00004141"/>
    </source>
</evidence>
<evidence type="ECO:0000256" key="2">
    <source>
        <dbReference type="ARBA" id="ARBA00022692"/>
    </source>
</evidence>
<sequence>MTALLLASVGLGAGTLGALMGIGGGIIVVPILTAGFGLPFRHAVAVSLVVIIASSSSAAASYVDRKLSDMRVGVVLELATVAGAMLGSAVAGLAPVGLLKALFAAVAVYSALVMWRRRPAGPPAAEGEPYVVRRWGTGLGASAVAGAISGLIGVGGGFIKVPVMTLAMELPFKVAVATSNFMIGVTAAASAYVYYARGDLEVAVAAPVVVGVFAGARLGATLLGRIPAARLQAAFSALLVLLGGRMVWDVLRGLP</sequence>
<feature type="transmembrane region" description="Helical" evidence="5">
    <location>
        <begin position="229"/>
        <end position="248"/>
    </location>
</feature>
<organism evidence="6 7">
    <name type="scientific">Anaeromyxobacter dehalogenans (strain ATCC BAA-258 / DSM 21875 / 2CP-1)</name>
    <dbReference type="NCBI Taxonomy" id="455488"/>
    <lineage>
        <taxon>Bacteria</taxon>
        <taxon>Pseudomonadati</taxon>
        <taxon>Myxococcota</taxon>
        <taxon>Myxococcia</taxon>
        <taxon>Myxococcales</taxon>
        <taxon>Cystobacterineae</taxon>
        <taxon>Anaeromyxobacteraceae</taxon>
        <taxon>Anaeromyxobacter</taxon>
    </lineage>
</organism>
<keyword evidence="7" id="KW-1185">Reference proteome</keyword>